<evidence type="ECO:0000256" key="1">
    <source>
        <dbReference type="SAM" id="MobiDB-lite"/>
    </source>
</evidence>
<evidence type="ECO:0000313" key="3">
    <source>
        <dbReference type="EMBL" id="TCO27011.1"/>
    </source>
</evidence>
<protein>
    <submittedName>
        <fullName evidence="3">Uncharacterized protein</fullName>
    </submittedName>
</protein>
<name>A0A4R2HEX6_9SPHI</name>
<dbReference type="Proteomes" id="UP000295684">
    <property type="component" value="Unassembled WGS sequence"/>
</dbReference>
<keyword evidence="5" id="KW-1185">Reference proteome</keyword>
<dbReference type="AlphaFoldDB" id="A0A4R2HEX6"/>
<gene>
    <name evidence="3" type="ORF">EV200_103344</name>
    <name evidence="2" type="ORF">GCM10011413_25850</name>
</gene>
<evidence type="ECO:0000313" key="2">
    <source>
        <dbReference type="EMBL" id="GGE58235.1"/>
    </source>
</evidence>
<evidence type="ECO:0000313" key="4">
    <source>
        <dbReference type="Proteomes" id="UP000295684"/>
    </source>
</evidence>
<organism evidence="3 4">
    <name type="scientific">Pedobacter psychrotolerans</name>
    <dbReference type="NCBI Taxonomy" id="1843235"/>
    <lineage>
        <taxon>Bacteria</taxon>
        <taxon>Pseudomonadati</taxon>
        <taxon>Bacteroidota</taxon>
        <taxon>Sphingobacteriia</taxon>
        <taxon>Sphingobacteriales</taxon>
        <taxon>Sphingobacteriaceae</taxon>
        <taxon>Pedobacter</taxon>
    </lineage>
</organism>
<accession>A0A4R2HEX6</accession>
<reference evidence="2" key="4">
    <citation type="submission" date="2024-05" db="EMBL/GenBank/DDBJ databases">
        <authorList>
            <person name="Sun Q."/>
            <person name="Zhou Y."/>
        </authorList>
    </citation>
    <scope>NUCLEOTIDE SEQUENCE</scope>
    <source>
        <strain evidence="2">CGMCC 1.15644</strain>
    </source>
</reference>
<dbReference type="EMBL" id="SLWO01000003">
    <property type="protein sequence ID" value="TCO27011.1"/>
    <property type="molecule type" value="Genomic_DNA"/>
</dbReference>
<reference evidence="3 4" key="3">
    <citation type="submission" date="2019-03" db="EMBL/GenBank/DDBJ databases">
        <title>Genomic Encyclopedia of Type Strains, Phase IV (KMG-IV): sequencing the most valuable type-strain genomes for metagenomic binning, comparative biology and taxonomic classification.</title>
        <authorList>
            <person name="Goeker M."/>
        </authorList>
    </citation>
    <scope>NUCLEOTIDE SEQUENCE [LARGE SCALE GENOMIC DNA]</scope>
    <source>
        <strain evidence="3 4">DSM 103236</strain>
    </source>
</reference>
<dbReference type="Proteomes" id="UP000622648">
    <property type="component" value="Unassembled WGS sequence"/>
</dbReference>
<feature type="region of interest" description="Disordered" evidence="1">
    <location>
        <begin position="1"/>
        <end position="21"/>
    </location>
</feature>
<dbReference type="RefSeq" id="WP_165877899.1">
    <property type="nucleotide sequence ID" value="NZ_BMJO01000004.1"/>
</dbReference>
<comment type="caution">
    <text evidence="3">The sequence shown here is derived from an EMBL/GenBank/DDBJ whole genome shotgun (WGS) entry which is preliminary data.</text>
</comment>
<sequence length="55" mass="6378">MGKLKSDNKNLAIPGNPMTQQEMEEVIRKAENGTFHSMEELKKKILGWKLKHEKL</sequence>
<proteinExistence type="predicted"/>
<evidence type="ECO:0000313" key="5">
    <source>
        <dbReference type="Proteomes" id="UP000622648"/>
    </source>
</evidence>
<dbReference type="EMBL" id="BMJO01000004">
    <property type="protein sequence ID" value="GGE58235.1"/>
    <property type="molecule type" value="Genomic_DNA"/>
</dbReference>
<reference evidence="5" key="2">
    <citation type="journal article" date="2019" name="Int. J. Syst. Evol. Microbiol.">
        <title>The Global Catalogue of Microorganisms (GCM) 10K type strain sequencing project: providing services to taxonomists for standard genome sequencing and annotation.</title>
        <authorList>
            <consortium name="The Broad Institute Genomics Platform"/>
            <consortium name="The Broad Institute Genome Sequencing Center for Infectious Disease"/>
            <person name="Wu L."/>
            <person name="Ma J."/>
        </authorList>
    </citation>
    <scope>NUCLEOTIDE SEQUENCE [LARGE SCALE GENOMIC DNA]</scope>
    <source>
        <strain evidence="5">CGMCC 1.15644</strain>
    </source>
</reference>
<reference evidence="2" key="1">
    <citation type="journal article" date="2014" name="Int. J. Syst. Evol. Microbiol.">
        <title>Complete genome of a new Firmicutes species belonging to the dominant human colonic microbiota ('Ruminococcus bicirculans') reveals two chromosomes and a selective capacity to utilize plant glucans.</title>
        <authorList>
            <consortium name="NISC Comparative Sequencing Program"/>
            <person name="Wegmann U."/>
            <person name="Louis P."/>
            <person name="Goesmann A."/>
            <person name="Henrissat B."/>
            <person name="Duncan S.H."/>
            <person name="Flint H.J."/>
        </authorList>
    </citation>
    <scope>NUCLEOTIDE SEQUENCE</scope>
    <source>
        <strain evidence="2">CGMCC 1.15644</strain>
    </source>
</reference>